<dbReference type="InterPro" id="IPR029044">
    <property type="entry name" value="Nucleotide-diphossugar_trans"/>
</dbReference>
<keyword evidence="5" id="KW-1185">Reference proteome</keyword>
<keyword evidence="2" id="KW-1133">Transmembrane helix</keyword>
<name>A0A1H3KB91_9EURY</name>
<evidence type="ECO:0000313" key="5">
    <source>
        <dbReference type="Proteomes" id="UP000199170"/>
    </source>
</evidence>
<dbReference type="RefSeq" id="WP_089769550.1">
    <property type="nucleotide sequence ID" value="NZ_FNPB01000018.1"/>
</dbReference>
<dbReference type="PANTHER" id="PTHR16779:SF1">
    <property type="entry name" value="BETA-1,4-MANNOSYLTRANSFERASE EGH"/>
    <property type="match status" value="1"/>
</dbReference>
<dbReference type="Proteomes" id="UP000199170">
    <property type="component" value="Unassembled WGS sequence"/>
</dbReference>
<accession>A0A1H3KB91</accession>
<reference evidence="5" key="1">
    <citation type="submission" date="2016-10" db="EMBL/GenBank/DDBJ databases">
        <authorList>
            <person name="Varghese N."/>
            <person name="Submissions S."/>
        </authorList>
    </citation>
    <scope>NUCLEOTIDE SEQUENCE [LARGE SCALE GENOMIC DNA]</scope>
    <source>
        <strain evidence="5">CGMCC 1.10118</strain>
    </source>
</reference>
<feature type="transmembrane region" description="Helical" evidence="2">
    <location>
        <begin position="82"/>
        <end position="107"/>
    </location>
</feature>
<keyword evidence="4" id="KW-0808">Transferase</keyword>
<dbReference type="AlphaFoldDB" id="A0A1H3KB91"/>
<keyword evidence="2" id="KW-0472">Membrane</keyword>
<feature type="transmembrane region" description="Helical" evidence="2">
    <location>
        <begin position="378"/>
        <end position="396"/>
    </location>
</feature>
<evidence type="ECO:0000259" key="3">
    <source>
        <dbReference type="Pfam" id="PF13632"/>
    </source>
</evidence>
<protein>
    <submittedName>
        <fullName evidence="4">Glycosyl transferase family group 2</fullName>
    </submittedName>
</protein>
<feature type="region of interest" description="Disordered" evidence="1">
    <location>
        <begin position="1"/>
        <end position="33"/>
    </location>
</feature>
<dbReference type="EMBL" id="FNPB01000018">
    <property type="protein sequence ID" value="SDY49373.1"/>
    <property type="molecule type" value="Genomic_DNA"/>
</dbReference>
<keyword evidence="2" id="KW-0812">Transmembrane</keyword>
<dbReference type="GO" id="GO:0005737">
    <property type="term" value="C:cytoplasm"/>
    <property type="evidence" value="ECO:0007669"/>
    <property type="project" value="TreeGrafter"/>
</dbReference>
<dbReference type="OrthoDB" id="55818at2157"/>
<feature type="compositionally biased region" description="Basic and acidic residues" evidence="1">
    <location>
        <begin position="11"/>
        <end position="25"/>
    </location>
</feature>
<evidence type="ECO:0000313" key="4">
    <source>
        <dbReference type="EMBL" id="SDY49373.1"/>
    </source>
</evidence>
<organism evidence="4 5">
    <name type="scientific">Halobellus clavatus</name>
    <dbReference type="NCBI Taxonomy" id="660517"/>
    <lineage>
        <taxon>Archaea</taxon>
        <taxon>Methanobacteriati</taxon>
        <taxon>Methanobacteriota</taxon>
        <taxon>Stenosarchaea group</taxon>
        <taxon>Halobacteria</taxon>
        <taxon>Halobacteriales</taxon>
        <taxon>Haloferacaceae</taxon>
        <taxon>Halobellus</taxon>
    </lineage>
</organism>
<evidence type="ECO:0000256" key="1">
    <source>
        <dbReference type="SAM" id="MobiDB-lite"/>
    </source>
</evidence>
<proteinExistence type="predicted"/>
<feature type="domain" description="Glycosyltransferase 2-like" evidence="3">
    <location>
        <begin position="228"/>
        <end position="420"/>
    </location>
</feature>
<sequence length="476" mass="53235">MADDADASTTTEERVEETPAQRGDTDADDGYSWGGRLSPENLVSWIDPETYPLPEFGEDPREHGSRVPVEIEREYPVEPDRVLAVGLVLLLVGMAGSVALSLVGVSIPPPIQSGITAGLWVFAVLYLVAAVVWLFNLALGWQSGEPPIEYGADDVQVRILTVDATGTVQRTIDHLPDSLTDRHVIAESDIDVTGATVHVVPESFECVATNKGRALEWARRNVPCDREYVLYLDEDTLVTEFDGLPDADLVQFREWPMKTDSWWTYWAEILRMGFQLEQLGYAEATIPLYSWGGGLAVRKSVEDTITWDFDTLIEDTVFMWFAVENGASFEVVETRFRNQSPLSLTEMFDQRRRWLVGTIRSEEYLPLGHQILLTVRNVVWGFSPILLVLTFPLAVSPLELPILEPLRAVTWVLLVLAAVWVVAGVRYYDYRAQALPVLVLSPLVIFLHAVGALWGFLFPPQTFHTTPKSADTDSTE</sequence>
<dbReference type="GO" id="GO:0019187">
    <property type="term" value="F:beta-1,4-mannosyltransferase activity"/>
    <property type="evidence" value="ECO:0007669"/>
    <property type="project" value="InterPro"/>
</dbReference>
<dbReference type="STRING" id="660517.SAMN04487946_11836"/>
<dbReference type="Pfam" id="PF13632">
    <property type="entry name" value="Glyco_trans_2_3"/>
    <property type="match status" value="1"/>
</dbReference>
<gene>
    <name evidence="4" type="ORF">SAMN04487946_11836</name>
</gene>
<feature type="transmembrane region" description="Helical" evidence="2">
    <location>
        <begin position="435"/>
        <end position="457"/>
    </location>
</feature>
<feature type="transmembrane region" description="Helical" evidence="2">
    <location>
        <begin position="119"/>
        <end position="139"/>
    </location>
</feature>
<dbReference type="InterPro" id="IPR027389">
    <property type="entry name" value="B_mannosylTrfase_Bre-3/Egh"/>
</dbReference>
<dbReference type="InterPro" id="IPR001173">
    <property type="entry name" value="Glyco_trans_2-like"/>
</dbReference>
<feature type="transmembrane region" description="Helical" evidence="2">
    <location>
        <begin position="408"/>
        <end position="428"/>
    </location>
</feature>
<dbReference type="SUPFAM" id="SSF53448">
    <property type="entry name" value="Nucleotide-diphospho-sugar transferases"/>
    <property type="match status" value="1"/>
</dbReference>
<dbReference type="PANTHER" id="PTHR16779">
    <property type="entry name" value="BETA-1,4-MANNOSYLTRANSFERASE EGH"/>
    <property type="match status" value="1"/>
</dbReference>
<evidence type="ECO:0000256" key="2">
    <source>
        <dbReference type="SAM" id="Phobius"/>
    </source>
</evidence>